<keyword evidence="1" id="KW-0812">Transmembrane</keyword>
<keyword evidence="1" id="KW-1133">Transmembrane helix</keyword>
<reference evidence="3" key="1">
    <citation type="submission" date="2020-11" db="EMBL/GenBank/DDBJ databases">
        <title>Enhanced detection system for hospital associated transmission using whole genome sequencing surveillance.</title>
        <authorList>
            <person name="Harrison L.H."/>
            <person name="Van Tyne D."/>
            <person name="Marsh J.W."/>
            <person name="Griffith M.P."/>
            <person name="Snyder D.J."/>
            <person name="Cooper V.S."/>
            <person name="Mustapha M."/>
        </authorList>
    </citation>
    <scope>NUCLEOTIDE SEQUENCE</scope>
    <source>
        <strain evidence="3">STEN00091</strain>
    </source>
</reference>
<name>A0AA89W7W2_STEMA</name>
<keyword evidence="1" id="KW-0472">Membrane</keyword>
<feature type="transmembrane region" description="Helical" evidence="1">
    <location>
        <begin position="143"/>
        <end position="176"/>
    </location>
</feature>
<dbReference type="Pfam" id="PF12696">
    <property type="entry name" value="TraG-D_C"/>
    <property type="match status" value="1"/>
</dbReference>
<evidence type="ECO:0000313" key="3">
    <source>
        <dbReference type="EMBL" id="MBH1651926.1"/>
    </source>
</evidence>
<dbReference type="SUPFAM" id="SSF52540">
    <property type="entry name" value="P-loop containing nucleoside triphosphate hydrolases"/>
    <property type="match status" value="1"/>
</dbReference>
<evidence type="ECO:0000259" key="2">
    <source>
        <dbReference type="Pfam" id="PF12696"/>
    </source>
</evidence>
<feature type="transmembrane region" description="Helical" evidence="1">
    <location>
        <begin position="188"/>
        <end position="206"/>
    </location>
</feature>
<accession>A0AA89W7W2</accession>
<dbReference type="RefSeq" id="WP_111207075.1">
    <property type="nucleotide sequence ID" value="NZ_JAEDWP010000015.1"/>
</dbReference>
<feature type="transmembrane region" description="Helical" evidence="1">
    <location>
        <begin position="232"/>
        <end position="252"/>
    </location>
</feature>
<dbReference type="AlphaFoldDB" id="A0AA89W7W2"/>
<dbReference type="InterPro" id="IPR027417">
    <property type="entry name" value="P-loop_NTPase"/>
</dbReference>
<organism evidence="3 4">
    <name type="scientific">Stenotrophomonas maltophilia</name>
    <name type="common">Pseudomonas maltophilia</name>
    <name type="synonym">Xanthomonas maltophilia</name>
    <dbReference type="NCBI Taxonomy" id="40324"/>
    <lineage>
        <taxon>Bacteria</taxon>
        <taxon>Pseudomonadati</taxon>
        <taxon>Pseudomonadota</taxon>
        <taxon>Gammaproteobacteria</taxon>
        <taxon>Lysobacterales</taxon>
        <taxon>Lysobacteraceae</taxon>
        <taxon>Stenotrophomonas</taxon>
        <taxon>Stenotrophomonas maltophilia group</taxon>
    </lineage>
</organism>
<dbReference type="InterPro" id="IPR032689">
    <property type="entry name" value="TraG-D_C"/>
</dbReference>
<dbReference type="Gene3D" id="3.40.50.300">
    <property type="entry name" value="P-loop containing nucleotide triphosphate hydrolases"/>
    <property type="match status" value="1"/>
</dbReference>
<protein>
    <submittedName>
        <fullName evidence="3">TraM recognition domain-containing protein</fullName>
    </submittedName>
</protein>
<comment type="caution">
    <text evidence="3">The sequence shown here is derived from an EMBL/GenBank/DDBJ whole genome shotgun (WGS) entry which is preliminary data.</text>
</comment>
<dbReference type="Proteomes" id="UP000625930">
    <property type="component" value="Unassembled WGS sequence"/>
</dbReference>
<proteinExistence type="predicted"/>
<evidence type="ECO:0000256" key="1">
    <source>
        <dbReference type="SAM" id="Phobius"/>
    </source>
</evidence>
<evidence type="ECO:0000313" key="4">
    <source>
        <dbReference type="Proteomes" id="UP000625930"/>
    </source>
</evidence>
<dbReference type="EMBL" id="JADUNP010000010">
    <property type="protein sequence ID" value="MBH1651926.1"/>
    <property type="molecule type" value="Genomic_DNA"/>
</dbReference>
<sequence length="993" mass="109960">MAAISLFNVLDWTSGLGRKFRRKSGEPSNVKEEIIVKSAEEYENLVGRFDVTDRVRSRELDVPEADRDFALECGAVWDEKAQVFKVPDGRSEDEFQEWWPKVPEDLRDTQSRIITTKLGRRAEGFLQGNDMGQGGDSLATPLMYLAFPVIGVLATFLVSLIGWAGWAALLLTIPYFIALKQGEGMKEALKALVLLQWVPMALQFVVGDSDGSTEVAMQAGGMAVYAQMAKTYLWWAFGLVGILFVVCFVSAASHPHRGVIGGTAARFIQAMKWVGLIFATLVVAKVLPFGLGEAAPYVLACMYAMQYAEGNFVQNAARLYLQNNDNNLATQGALINAHVKAREQQAEAALRDKTPLITIGRATGHLSDKGYGYSPDLGTVMMFSWRDCQQGLLVFGAIGSGKSFAALRPIARRFRRAALAMACVAPGHADARDRLKQQKLAGGGALIADGKDGAIISDLEGLFDIVVKPGMRVAPYEGLAPDQIVRALRGAAGGRVDEKSKLWTDGGDAFLYHTGIILRALVDHEMAYRSWCSAKLEGLERAQLDAELELVKQRKLGEDVAETEALIERIAEQIAIHRIPVSDDRQWHYTPFHHIKLLSIVEHVIPASPAPRANPRLMEVVKYLGLEEADTSHDEEGRLAYAAYLQQHRLRQDNAPETIHPDLFRPMSQLQSSLNWALKEVPDMHPEQRQSFTLNSRGLLEKLLRGEKLRDSKTDMPWHSIEKGEVDVSDALYGAMVGLFLPPTQFGEAGEMMMRLLKQRVMNGIKARGAFGDKWREALPGQTEVMLMMDEAHLLLTADDINLFSVSRSLGLMPVLATQGFESLVNAFGSVNEADLMANTMQSVIALKCSHNTHEYLEKRFGQATLTTFKQRTRGIDYQGGMNNWRHSVLNDPDHAYASAYDKMRMEGAGRLTASRIDAVTGRRWRIGSEDTLGQDEIARDIDMPTGGKREVQPLFLQEEYSALLEPRGHAIVALNRAGIKRIDLAELLPDAD</sequence>
<feature type="transmembrane region" description="Helical" evidence="1">
    <location>
        <begin position="273"/>
        <end position="291"/>
    </location>
</feature>
<feature type="domain" description="TraD/TraG TraM recognition site" evidence="2">
    <location>
        <begin position="785"/>
        <end position="884"/>
    </location>
</feature>
<gene>
    <name evidence="3" type="ORF">I5U67_07060</name>
</gene>